<dbReference type="SUPFAM" id="SSF53756">
    <property type="entry name" value="UDP-Glycosyltransferase/glycogen phosphorylase"/>
    <property type="match status" value="1"/>
</dbReference>
<comment type="caution">
    <text evidence="4">The sequence shown here is derived from an EMBL/GenBank/DDBJ whole genome shotgun (WGS) entry which is preliminary data.</text>
</comment>
<dbReference type="Pfam" id="PF13439">
    <property type="entry name" value="Glyco_transf_4"/>
    <property type="match status" value="1"/>
</dbReference>
<gene>
    <name evidence="4" type="ORF">MF672_018635</name>
</gene>
<dbReference type="PANTHER" id="PTHR12526:SF638">
    <property type="entry name" value="SPORE COAT PROTEIN SA"/>
    <property type="match status" value="1"/>
</dbReference>
<organism evidence="4 5">
    <name type="scientific">Actinomadura luzonensis</name>
    <dbReference type="NCBI Taxonomy" id="2805427"/>
    <lineage>
        <taxon>Bacteria</taxon>
        <taxon>Bacillati</taxon>
        <taxon>Actinomycetota</taxon>
        <taxon>Actinomycetes</taxon>
        <taxon>Streptosporangiales</taxon>
        <taxon>Thermomonosporaceae</taxon>
        <taxon>Actinomadura</taxon>
    </lineage>
</organism>
<keyword evidence="5" id="KW-1185">Reference proteome</keyword>
<keyword evidence="1 4" id="KW-0328">Glycosyltransferase</keyword>
<protein>
    <submittedName>
        <fullName evidence="4">Glycosyltransferase</fullName>
        <ecNumber evidence="4">2.4.-.-</ecNumber>
    </submittedName>
</protein>
<evidence type="ECO:0000313" key="5">
    <source>
        <dbReference type="Proteomes" id="UP001317259"/>
    </source>
</evidence>
<evidence type="ECO:0000259" key="3">
    <source>
        <dbReference type="Pfam" id="PF13439"/>
    </source>
</evidence>
<keyword evidence="2 4" id="KW-0808">Transferase</keyword>
<name>A0ABT0FTY0_9ACTN</name>
<dbReference type="Gene3D" id="3.40.50.2000">
    <property type="entry name" value="Glycogen Phosphorylase B"/>
    <property type="match status" value="2"/>
</dbReference>
<dbReference type="PANTHER" id="PTHR12526">
    <property type="entry name" value="GLYCOSYLTRANSFERASE"/>
    <property type="match status" value="1"/>
</dbReference>
<dbReference type="Pfam" id="PF13692">
    <property type="entry name" value="Glyco_trans_1_4"/>
    <property type="match status" value="1"/>
</dbReference>
<evidence type="ECO:0000313" key="4">
    <source>
        <dbReference type="EMBL" id="MCK2215794.1"/>
    </source>
</evidence>
<dbReference type="Proteomes" id="UP001317259">
    <property type="component" value="Unassembled WGS sequence"/>
</dbReference>
<dbReference type="RefSeq" id="WP_242380967.1">
    <property type="nucleotide sequence ID" value="NZ_JAKRKC020000001.1"/>
</dbReference>
<dbReference type="InterPro" id="IPR028098">
    <property type="entry name" value="Glyco_trans_4-like_N"/>
</dbReference>
<dbReference type="EC" id="2.4.-.-" evidence="4"/>
<dbReference type="GO" id="GO:0016757">
    <property type="term" value="F:glycosyltransferase activity"/>
    <property type="evidence" value="ECO:0007669"/>
    <property type="project" value="UniProtKB-KW"/>
</dbReference>
<evidence type="ECO:0000256" key="1">
    <source>
        <dbReference type="ARBA" id="ARBA00022676"/>
    </source>
</evidence>
<proteinExistence type="predicted"/>
<reference evidence="4 5" key="1">
    <citation type="submission" date="2022-04" db="EMBL/GenBank/DDBJ databases">
        <title>Genome draft of Actinomadura sp. ATCC 31491.</title>
        <authorList>
            <person name="Shi X."/>
            <person name="Du Y."/>
        </authorList>
    </citation>
    <scope>NUCLEOTIDE SEQUENCE [LARGE SCALE GENOMIC DNA]</scope>
    <source>
        <strain evidence="4 5">ATCC 31491</strain>
    </source>
</reference>
<feature type="domain" description="Glycosyltransferase subfamily 4-like N-terminal" evidence="3">
    <location>
        <begin position="37"/>
        <end position="173"/>
    </location>
</feature>
<sequence length="404" mass="42826">MGNGGAVAEGERIRVAMVHGPAPAEHDGVGDYVGRLVAALGRDGVEAVRVPVGPERAGTGWSWLPATLDAARRVRRLRPDVVHVQFAPSVYRFSGFPGLLPLLLEAGAPLVTTLHEYGWWAVPGWVPDRLWRPLERRRLWDRETGRLVPASARVVVTNGAHACQVRLRTGADGVVEVPLAPNVVDHGRAAGARARVRAALGMGPRDPLLAFFGFVHPVKGVRQLIEALPALRAARPGLRLLVVGGFTSQALPEREALAFHAELDALAARHGVAEAVTFTGHLPAARVSEALHAADAGVLPFTAGVTTKSGALLTMLAHGLPTAVTVPDEPDPALPLGEAVTAVAARRDPEAVADAVARLLDDPALRRRLAAEALRLAARHSWPRVAAAHRTLYESLLTPPPADD</sequence>
<evidence type="ECO:0000256" key="2">
    <source>
        <dbReference type="ARBA" id="ARBA00022679"/>
    </source>
</evidence>
<dbReference type="EMBL" id="JAKRKC020000001">
    <property type="protein sequence ID" value="MCK2215794.1"/>
    <property type="molecule type" value="Genomic_DNA"/>
</dbReference>
<accession>A0ABT0FTY0</accession>